<keyword evidence="3 4" id="KW-0539">Nucleus</keyword>
<dbReference type="GO" id="GO:0000981">
    <property type="term" value="F:DNA-binding transcription factor activity, RNA polymerase II-specific"/>
    <property type="evidence" value="ECO:0007669"/>
    <property type="project" value="TreeGrafter"/>
</dbReference>
<name>A0AAF3FE22_9BILA</name>
<dbReference type="PANTHER" id="PTHR46262:SF2">
    <property type="entry name" value="FORKHEAD BOX PROTEIN BINIOU"/>
    <property type="match status" value="1"/>
</dbReference>
<dbReference type="Proteomes" id="UP000887575">
    <property type="component" value="Unassembled WGS sequence"/>
</dbReference>
<dbReference type="PROSITE" id="PS00657">
    <property type="entry name" value="FORK_HEAD_1"/>
    <property type="match status" value="1"/>
</dbReference>
<dbReference type="SMART" id="SM00339">
    <property type="entry name" value="FH"/>
    <property type="match status" value="1"/>
</dbReference>
<evidence type="ECO:0000256" key="2">
    <source>
        <dbReference type="ARBA" id="ARBA00023125"/>
    </source>
</evidence>
<dbReference type="GO" id="GO:0005634">
    <property type="term" value="C:nucleus"/>
    <property type="evidence" value="ECO:0007669"/>
    <property type="project" value="UniProtKB-SubCell"/>
</dbReference>
<evidence type="ECO:0000256" key="5">
    <source>
        <dbReference type="SAM" id="MobiDB-lite"/>
    </source>
</evidence>
<evidence type="ECO:0000259" key="6">
    <source>
        <dbReference type="PROSITE" id="PS50039"/>
    </source>
</evidence>
<dbReference type="Pfam" id="PF00250">
    <property type="entry name" value="Forkhead"/>
    <property type="match status" value="1"/>
</dbReference>
<dbReference type="PRINTS" id="PR00053">
    <property type="entry name" value="FORKHEAD"/>
</dbReference>
<dbReference type="InterPro" id="IPR036388">
    <property type="entry name" value="WH-like_DNA-bd_sf"/>
</dbReference>
<dbReference type="AlphaFoldDB" id="A0AAF3FE22"/>
<feature type="DNA-binding region" description="Fork-head" evidence="4">
    <location>
        <begin position="61"/>
        <end position="156"/>
    </location>
</feature>
<reference evidence="8" key="1">
    <citation type="submission" date="2024-02" db="UniProtKB">
        <authorList>
            <consortium name="WormBaseParasite"/>
        </authorList>
    </citation>
    <scope>IDENTIFICATION</scope>
</reference>
<keyword evidence="2 4" id="KW-0238">DNA-binding</keyword>
<dbReference type="PROSITE" id="PS50039">
    <property type="entry name" value="FORK_HEAD_3"/>
    <property type="match status" value="1"/>
</dbReference>
<dbReference type="InterPro" id="IPR018122">
    <property type="entry name" value="TF_fork_head_CS_1"/>
</dbReference>
<sequence>MSANQPPPAHHHSSDNYGGSLAHSLEPLLSTKEETDDEEIEQESISRSRRGVNHRGKRQEKPPFSYIALIAMAISRTPEKKATLAEIYTYLQENYEFFRGQYVGWRNSIRHNLSLNDCFLKLPKEAGDRGRKGHKWTISPNCEFLLEEGCFRRRPRGYKARKRCPFSQQFDYTSTALQLIPSVDSIAFSTSRHLATALDETTTSSGVPSDESSTFPAFIPPVTVVSPTDDPTLTYPTYLQGHQFWPYDSVYYGGPGYENLYPMWNDSSYTMLYQSGVTGTMFGQSETGDSVAWPPFVANDFPGEIEVTDTDPVLYAAQEDENGVMLEQDATSDLSMQPVPENEVDEPQMLAPMDPTHGDHLSNAHLQSDLPLVNLHNHRPLDPLSLQLTVDHYHFQLNYSNTIKNEYE</sequence>
<accession>A0AAF3FE22</accession>
<organism evidence="7 8">
    <name type="scientific">Mesorhabditis belari</name>
    <dbReference type="NCBI Taxonomy" id="2138241"/>
    <lineage>
        <taxon>Eukaryota</taxon>
        <taxon>Metazoa</taxon>
        <taxon>Ecdysozoa</taxon>
        <taxon>Nematoda</taxon>
        <taxon>Chromadorea</taxon>
        <taxon>Rhabditida</taxon>
        <taxon>Rhabditina</taxon>
        <taxon>Rhabditomorpha</taxon>
        <taxon>Rhabditoidea</taxon>
        <taxon>Rhabditidae</taxon>
        <taxon>Mesorhabditinae</taxon>
        <taxon>Mesorhabditis</taxon>
    </lineage>
</organism>
<dbReference type="FunFam" id="1.10.10.10:FF:000071">
    <property type="entry name" value="Forkhead box F1"/>
    <property type="match status" value="1"/>
</dbReference>
<dbReference type="InterPro" id="IPR051770">
    <property type="entry name" value="Forkhead_box_regulator"/>
</dbReference>
<dbReference type="GO" id="GO:0009887">
    <property type="term" value="P:animal organ morphogenesis"/>
    <property type="evidence" value="ECO:0007669"/>
    <property type="project" value="TreeGrafter"/>
</dbReference>
<dbReference type="GO" id="GO:0000978">
    <property type="term" value="F:RNA polymerase II cis-regulatory region sequence-specific DNA binding"/>
    <property type="evidence" value="ECO:0007669"/>
    <property type="project" value="TreeGrafter"/>
</dbReference>
<evidence type="ECO:0000313" key="7">
    <source>
        <dbReference type="Proteomes" id="UP000887575"/>
    </source>
</evidence>
<dbReference type="InterPro" id="IPR030456">
    <property type="entry name" value="TF_fork_head_CS_2"/>
</dbReference>
<dbReference type="WBParaSite" id="MBELARI_LOCUS5118">
    <property type="protein sequence ID" value="MBELARI_LOCUS5118"/>
    <property type="gene ID" value="MBELARI_LOCUS5118"/>
</dbReference>
<proteinExistence type="predicted"/>
<comment type="subcellular location">
    <subcellularLocation>
        <location evidence="1 4">Nucleus</location>
    </subcellularLocation>
</comment>
<dbReference type="InterPro" id="IPR036390">
    <property type="entry name" value="WH_DNA-bd_sf"/>
</dbReference>
<dbReference type="GO" id="GO:0001710">
    <property type="term" value="P:mesodermal cell fate commitment"/>
    <property type="evidence" value="ECO:0007669"/>
    <property type="project" value="UniProtKB-ARBA"/>
</dbReference>
<evidence type="ECO:0000256" key="4">
    <source>
        <dbReference type="PROSITE-ProRule" id="PRU00089"/>
    </source>
</evidence>
<feature type="domain" description="Fork-head" evidence="6">
    <location>
        <begin position="61"/>
        <end position="156"/>
    </location>
</feature>
<feature type="region of interest" description="Disordered" evidence="5">
    <location>
        <begin position="1"/>
        <end position="58"/>
    </location>
</feature>
<dbReference type="PROSITE" id="PS00658">
    <property type="entry name" value="FORK_HEAD_2"/>
    <property type="match status" value="1"/>
</dbReference>
<dbReference type="PANTHER" id="PTHR46262">
    <property type="entry name" value="FORKHEAD BOX PROTEIN BINIOU"/>
    <property type="match status" value="1"/>
</dbReference>
<dbReference type="InterPro" id="IPR001766">
    <property type="entry name" value="Fork_head_dom"/>
</dbReference>
<keyword evidence="7" id="KW-1185">Reference proteome</keyword>
<protein>
    <submittedName>
        <fullName evidence="8">Fork-head domain-containing protein</fullName>
    </submittedName>
</protein>
<feature type="compositionally biased region" description="Basic residues" evidence="5">
    <location>
        <begin position="47"/>
        <end position="58"/>
    </location>
</feature>
<dbReference type="SUPFAM" id="SSF46785">
    <property type="entry name" value="Winged helix' DNA-binding domain"/>
    <property type="match status" value="1"/>
</dbReference>
<evidence type="ECO:0000313" key="8">
    <source>
        <dbReference type="WBParaSite" id="MBELARI_LOCUS5118"/>
    </source>
</evidence>
<evidence type="ECO:0000256" key="3">
    <source>
        <dbReference type="ARBA" id="ARBA00023242"/>
    </source>
</evidence>
<dbReference type="Gene3D" id="1.10.10.10">
    <property type="entry name" value="Winged helix-like DNA-binding domain superfamily/Winged helix DNA-binding domain"/>
    <property type="match status" value="1"/>
</dbReference>
<evidence type="ECO:0000256" key="1">
    <source>
        <dbReference type="ARBA" id="ARBA00004123"/>
    </source>
</evidence>